<dbReference type="Pfam" id="PF18565">
    <property type="entry name" value="Glyco_hydro2_C5"/>
    <property type="match status" value="1"/>
</dbReference>
<evidence type="ECO:0000256" key="1">
    <source>
        <dbReference type="ARBA" id="ARBA00007401"/>
    </source>
</evidence>
<dbReference type="Gene3D" id="2.60.40.10">
    <property type="entry name" value="Immunoglobulins"/>
    <property type="match status" value="1"/>
</dbReference>
<evidence type="ECO:0000256" key="3">
    <source>
        <dbReference type="ARBA" id="ARBA00023295"/>
    </source>
</evidence>
<dbReference type="GO" id="GO:0016798">
    <property type="term" value="F:hydrolase activity, acting on glycosyl bonds"/>
    <property type="evidence" value="ECO:0007669"/>
    <property type="project" value="UniProtKB-KW"/>
</dbReference>
<protein>
    <recommendedName>
        <fullName evidence="4">Glycoside hydrolase family 2 domain-containing protein</fullName>
    </recommendedName>
</protein>
<gene>
    <name evidence="5" type="ORF">S06H3_52322</name>
</gene>
<evidence type="ECO:0000256" key="2">
    <source>
        <dbReference type="ARBA" id="ARBA00022801"/>
    </source>
</evidence>
<proteinExistence type="inferred from homology"/>
<sequence>DKNGTLIRNDEQVIEFAVEGPASIVGEAEGIGSNPIASRYGVAPVLLRASTEPGEIRVTAKGKGLKPATTVISSIKYNPVTEFEPYHDPGTIQVDLGGEGQIVQFGWIPWTGTDVDLPEKDFSEHGGFTVSIGPASDGTIRCFGEINVYGTFGYAIGEGVLVNDSEGLAIKFTGLEKGYYRLKTWHYAPRASTNDHDPVFEKWNEEGLNDIPFAESLELFAEEGVKPVRIPVGTGNDLTRSRPGIAG</sequence>
<comment type="similarity">
    <text evidence="1">Belongs to the glycosyl hydrolase 2 family.</text>
</comment>
<feature type="non-terminal residue" evidence="5">
    <location>
        <position position="247"/>
    </location>
</feature>
<dbReference type="EMBL" id="BARV01033268">
    <property type="protein sequence ID" value="GAI43409.1"/>
    <property type="molecule type" value="Genomic_DNA"/>
</dbReference>
<reference evidence="5" key="1">
    <citation type="journal article" date="2014" name="Front. Microbiol.">
        <title>High frequency of phylogenetically diverse reductive dehalogenase-homologous genes in deep subseafloor sedimentary metagenomes.</title>
        <authorList>
            <person name="Kawai M."/>
            <person name="Futagami T."/>
            <person name="Toyoda A."/>
            <person name="Takaki Y."/>
            <person name="Nishi S."/>
            <person name="Hori S."/>
            <person name="Arai W."/>
            <person name="Tsubouchi T."/>
            <person name="Morono Y."/>
            <person name="Uchiyama I."/>
            <person name="Ito T."/>
            <person name="Fujiyama A."/>
            <person name="Inagaki F."/>
            <person name="Takami H."/>
        </authorList>
    </citation>
    <scope>NUCLEOTIDE SEQUENCE</scope>
    <source>
        <strain evidence="5">Expedition CK06-06</strain>
    </source>
</reference>
<feature type="non-terminal residue" evidence="5">
    <location>
        <position position="1"/>
    </location>
</feature>
<dbReference type="AlphaFoldDB" id="X1QJG9"/>
<accession>X1QJG9</accession>
<comment type="caution">
    <text evidence="5">The sequence shown here is derived from an EMBL/GenBank/DDBJ whole genome shotgun (WGS) entry which is preliminary data.</text>
</comment>
<feature type="domain" description="Glycoside hydrolase family 2" evidence="4">
    <location>
        <begin position="1"/>
        <end position="70"/>
    </location>
</feature>
<dbReference type="InterPro" id="IPR040605">
    <property type="entry name" value="Glyco_hydro2_dom5"/>
</dbReference>
<name>X1QJG9_9ZZZZ</name>
<keyword evidence="2" id="KW-0378">Hydrolase</keyword>
<keyword evidence="3" id="KW-0326">Glycosidase</keyword>
<evidence type="ECO:0000259" key="4">
    <source>
        <dbReference type="Pfam" id="PF18565"/>
    </source>
</evidence>
<organism evidence="5">
    <name type="scientific">marine sediment metagenome</name>
    <dbReference type="NCBI Taxonomy" id="412755"/>
    <lineage>
        <taxon>unclassified sequences</taxon>
        <taxon>metagenomes</taxon>
        <taxon>ecological metagenomes</taxon>
    </lineage>
</organism>
<evidence type="ECO:0000313" key="5">
    <source>
        <dbReference type="EMBL" id="GAI43409.1"/>
    </source>
</evidence>
<dbReference type="InterPro" id="IPR013783">
    <property type="entry name" value="Ig-like_fold"/>
</dbReference>